<dbReference type="AlphaFoldDB" id="A0A372JEB9"/>
<dbReference type="RefSeq" id="WP_117360187.1">
    <property type="nucleotide sequence ID" value="NZ_QURH01000831.1"/>
</dbReference>
<keyword evidence="3" id="KW-1185">Reference proteome</keyword>
<feature type="domain" description="VOC" evidence="1">
    <location>
        <begin position="4"/>
        <end position="132"/>
    </location>
</feature>
<dbReference type="EMBL" id="QURH01000831">
    <property type="protein sequence ID" value="RFU38312.1"/>
    <property type="molecule type" value="Genomic_DNA"/>
</dbReference>
<dbReference type="Pfam" id="PF00903">
    <property type="entry name" value="Glyoxalase"/>
    <property type="match status" value="1"/>
</dbReference>
<dbReference type="SUPFAM" id="SSF54593">
    <property type="entry name" value="Glyoxalase/Bleomycin resistance protein/Dihydroxybiphenyl dioxygenase"/>
    <property type="match status" value="1"/>
</dbReference>
<dbReference type="Gene3D" id="3.10.180.10">
    <property type="entry name" value="2,3-Dihydroxybiphenyl 1,2-Dioxygenase, domain 1"/>
    <property type="match status" value="1"/>
</dbReference>
<dbReference type="InterPro" id="IPR029068">
    <property type="entry name" value="Glyas_Bleomycin-R_OHBP_Dase"/>
</dbReference>
<dbReference type="OrthoDB" id="485032at2"/>
<dbReference type="PANTHER" id="PTHR36437">
    <property type="entry name" value="GLYOXALASE/BLEOMYCIN RESISTANCE PROTEIN/DIOXYGENASE"/>
    <property type="match status" value="1"/>
</dbReference>
<protein>
    <submittedName>
        <fullName evidence="2">VOC family protein</fullName>
    </submittedName>
</protein>
<dbReference type="Proteomes" id="UP000261811">
    <property type="component" value="Unassembled WGS sequence"/>
</dbReference>
<gene>
    <name evidence="2" type="ORF">DZF91_28360</name>
</gene>
<dbReference type="PROSITE" id="PS51819">
    <property type="entry name" value="VOC"/>
    <property type="match status" value="1"/>
</dbReference>
<accession>A0A372JEB9</accession>
<dbReference type="InterPro" id="IPR004360">
    <property type="entry name" value="Glyas_Fos-R_dOase_dom"/>
</dbReference>
<evidence type="ECO:0000313" key="2">
    <source>
        <dbReference type="EMBL" id="RFU38312.1"/>
    </source>
</evidence>
<reference evidence="2 3" key="1">
    <citation type="submission" date="2018-08" db="EMBL/GenBank/DDBJ databases">
        <title>Actinomadura jelena sp. nov., a novel Actinomycete isolated from soil in Chad.</title>
        <authorList>
            <person name="Shi L."/>
        </authorList>
    </citation>
    <scope>NUCLEOTIDE SEQUENCE [LARGE SCALE GENOMIC DNA]</scope>
    <source>
        <strain evidence="2 3">NEAU-G17</strain>
    </source>
</reference>
<evidence type="ECO:0000259" key="1">
    <source>
        <dbReference type="PROSITE" id="PS51819"/>
    </source>
</evidence>
<evidence type="ECO:0000313" key="3">
    <source>
        <dbReference type="Proteomes" id="UP000261811"/>
    </source>
</evidence>
<dbReference type="PANTHER" id="PTHR36437:SF2">
    <property type="entry name" value="GLYOXALASE_BLEOMYCIN RESISTANCE PROTEIN_DIOXYGENASE"/>
    <property type="match status" value="1"/>
</dbReference>
<proteinExistence type="predicted"/>
<sequence length="137" mass="14860">MDWKLETIVVPVADVDRAKAFYSEGCGFAVDVDFSNGGDFRIVQLTPPGSACSITLMREEARAGAVQGLHIVVPDIDAARETLVKGGVDVSEPYFHGPDGSQTTGHHPERVDFGTYLSFQDPDGNGWLIQEVPSRRP</sequence>
<dbReference type="InterPro" id="IPR037523">
    <property type="entry name" value="VOC_core"/>
</dbReference>
<comment type="caution">
    <text evidence="2">The sequence shown here is derived from an EMBL/GenBank/DDBJ whole genome shotgun (WGS) entry which is preliminary data.</text>
</comment>
<organism evidence="2 3">
    <name type="scientific">Actinomadura logoneensis</name>
    <dbReference type="NCBI Taxonomy" id="2293572"/>
    <lineage>
        <taxon>Bacteria</taxon>
        <taxon>Bacillati</taxon>
        <taxon>Actinomycetota</taxon>
        <taxon>Actinomycetes</taxon>
        <taxon>Streptosporangiales</taxon>
        <taxon>Thermomonosporaceae</taxon>
        <taxon>Actinomadura</taxon>
    </lineage>
</organism>
<name>A0A372JEB9_9ACTN</name>